<sequence>MRRKTFSDNCRERTNLCKPINSLGRNSKNRSASTKLPVSDEIKEETHSILKSYAGDGRPPRAHTLGPLFSNRRIQKLGSECTRFVSPRIKERIYLGGVGRTFPVRGAAVKINRKGICLKQQHYHVRRRDRLVEVIRRVPGSVEQRKVTAPSTFCEARPRKQLIKSVPPSADITQQKFRSPHGPRRAFRRFEEKLSFENPYTDLEIQISQSRPADKNAISNASRLHRIFDVRPPYQAIPCERETHDHDDTAAEELIICSDYRRGSGSLMKVRTDAVSNDDDDNCVSGTRTIKQLIIICEIAATIAAVRMPPHKFAHNYGTRLWRKGVRPPLLLSLPSLSISC</sequence>
<proteinExistence type="predicted"/>
<gene>
    <name evidence="1" type="ORF">GEV33_008459</name>
</gene>
<dbReference type="AlphaFoldDB" id="A0A8J6HH74"/>
<organism evidence="1 2">
    <name type="scientific">Tenebrio molitor</name>
    <name type="common">Yellow mealworm beetle</name>
    <dbReference type="NCBI Taxonomy" id="7067"/>
    <lineage>
        <taxon>Eukaryota</taxon>
        <taxon>Metazoa</taxon>
        <taxon>Ecdysozoa</taxon>
        <taxon>Arthropoda</taxon>
        <taxon>Hexapoda</taxon>
        <taxon>Insecta</taxon>
        <taxon>Pterygota</taxon>
        <taxon>Neoptera</taxon>
        <taxon>Endopterygota</taxon>
        <taxon>Coleoptera</taxon>
        <taxon>Polyphaga</taxon>
        <taxon>Cucujiformia</taxon>
        <taxon>Tenebrionidae</taxon>
        <taxon>Tenebrio</taxon>
    </lineage>
</organism>
<dbReference type="EMBL" id="JABDTM020024378">
    <property type="protein sequence ID" value="KAH0814333.1"/>
    <property type="molecule type" value="Genomic_DNA"/>
</dbReference>
<name>A0A8J6HH74_TENMO</name>
<comment type="caution">
    <text evidence="1">The sequence shown here is derived from an EMBL/GenBank/DDBJ whole genome shotgun (WGS) entry which is preliminary data.</text>
</comment>
<keyword evidence="2" id="KW-1185">Reference proteome</keyword>
<dbReference type="Proteomes" id="UP000719412">
    <property type="component" value="Unassembled WGS sequence"/>
</dbReference>
<protein>
    <submittedName>
        <fullName evidence="1">Uncharacterized protein</fullName>
    </submittedName>
</protein>
<reference evidence="1" key="1">
    <citation type="journal article" date="2020" name="J Insects Food Feed">
        <title>The yellow mealworm (Tenebrio molitor) genome: a resource for the emerging insects as food and feed industry.</title>
        <authorList>
            <person name="Eriksson T."/>
            <person name="Andere A."/>
            <person name="Kelstrup H."/>
            <person name="Emery V."/>
            <person name="Picard C."/>
        </authorList>
    </citation>
    <scope>NUCLEOTIDE SEQUENCE</scope>
    <source>
        <strain evidence="1">Stoneville</strain>
        <tissue evidence="1">Whole head</tissue>
    </source>
</reference>
<accession>A0A8J6HH74</accession>
<evidence type="ECO:0000313" key="2">
    <source>
        <dbReference type="Proteomes" id="UP000719412"/>
    </source>
</evidence>
<reference evidence="1" key="2">
    <citation type="submission" date="2021-08" db="EMBL/GenBank/DDBJ databases">
        <authorList>
            <person name="Eriksson T."/>
        </authorList>
    </citation>
    <scope>NUCLEOTIDE SEQUENCE</scope>
    <source>
        <strain evidence="1">Stoneville</strain>
        <tissue evidence="1">Whole head</tissue>
    </source>
</reference>
<evidence type="ECO:0000313" key="1">
    <source>
        <dbReference type="EMBL" id="KAH0814333.1"/>
    </source>
</evidence>